<protein>
    <recommendedName>
        <fullName evidence="3">C2H2-type domain-containing protein</fullName>
    </recommendedName>
</protein>
<keyword evidence="1" id="KW-0863">Zinc-finger</keyword>
<accession>A0A8E2E348</accession>
<dbReference type="InterPro" id="IPR013087">
    <property type="entry name" value="Znf_C2H2_type"/>
</dbReference>
<reference evidence="4 5" key="1">
    <citation type="journal article" date="2016" name="Nat. Commun.">
        <title>Ectomycorrhizal ecology is imprinted in the genome of the dominant symbiotic fungus Cenococcum geophilum.</title>
        <authorList>
            <consortium name="DOE Joint Genome Institute"/>
            <person name="Peter M."/>
            <person name="Kohler A."/>
            <person name="Ohm R.A."/>
            <person name="Kuo A."/>
            <person name="Krutzmann J."/>
            <person name="Morin E."/>
            <person name="Arend M."/>
            <person name="Barry K.W."/>
            <person name="Binder M."/>
            <person name="Choi C."/>
            <person name="Clum A."/>
            <person name="Copeland A."/>
            <person name="Grisel N."/>
            <person name="Haridas S."/>
            <person name="Kipfer T."/>
            <person name="LaButti K."/>
            <person name="Lindquist E."/>
            <person name="Lipzen A."/>
            <person name="Maire R."/>
            <person name="Meier B."/>
            <person name="Mihaltcheva S."/>
            <person name="Molinier V."/>
            <person name="Murat C."/>
            <person name="Poggeler S."/>
            <person name="Quandt C.A."/>
            <person name="Sperisen C."/>
            <person name="Tritt A."/>
            <person name="Tisserant E."/>
            <person name="Crous P.W."/>
            <person name="Henrissat B."/>
            <person name="Nehls U."/>
            <person name="Egli S."/>
            <person name="Spatafora J.W."/>
            <person name="Grigoriev I.V."/>
            <person name="Martin F.M."/>
        </authorList>
    </citation>
    <scope>NUCLEOTIDE SEQUENCE [LARGE SCALE GENOMIC DNA]</scope>
    <source>
        <strain evidence="4 5">CBS 459.81</strain>
    </source>
</reference>
<sequence length="519" mass="58192">MSKMATTEYPNHDPKDGFHHSQAGYLSSGFLTPASSTYEDRRESIASSQSSNSYAQSFSSSFYSPQMLPTPPPQRGSFADDFTFVQCPSSFDGASPHSADEVSFGECHQEAYLSARHSFRNLEDSQPLHSEPEWLYVQQPDGCHPLRSARSQQNHVLPAASDFSSAFNTLASACQSHGQLQSLMDVVPTSNPWTMQTSSTVLSTIHTNVLPYPIYGAPSPSLANSMQWPPLPSEQLFALEPPTDTMMPSDAIIQADEGSFVQIHSDSFEGGLGSYDSCSSPMPSSPQDVRVDIKSEQSRGIKEESEEDGFKEVSRSIYVSPTGGKGVKKESRSAGAVKKRSKSGRRKSAFLDLQGGPLEVDLDGDIEKDMDGKYFRRDGPGPKKLQCNMEFKVREGKFTICTKRFQRSEHLKRHQKSHSGEREFICRICSPETNKRFGRFDNYKDHFWTHVGSPKICRKGRNERMSMAAVELNLRRSENSPEEIEKIMDRLRQRWKKEETLCKEMPAPKLEAGYDRSKE</sequence>
<feature type="domain" description="C2H2-type" evidence="3">
    <location>
        <begin position="385"/>
        <end position="423"/>
    </location>
</feature>
<feature type="region of interest" description="Disordered" evidence="2">
    <location>
        <begin position="321"/>
        <end position="346"/>
    </location>
</feature>
<proteinExistence type="predicted"/>
<evidence type="ECO:0000256" key="2">
    <source>
        <dbReference type="SAM" id="MobiDB-lite"/>
    </source>
</evidence>
<feature type="region of interest" description="Disordered" evidence="2">
    <location>
        <begin position="294"/>
        <end position="313"/>
    </location>
</feature>
<feature type="compositionally biased region" description="Basic and acidic residues" evidence="2">
    <location>
        <begin position="10"/>
        <end position="19"/>
    </location>
</feature>
<keyword evidence="5" id="KW-1185">Reference proteome</keyword>
<evidence type="ECO:0000259" key="3">
    <source>
        <dbReference type="PROSITE" id="PS50157"/>
    </source>
</evidence>
<dbReference type="Proteomes" id="UP000250266">
    <property type="component" value="Unassembled WGS sequence"/>
</dbReference>
<dbReference type="AlphaFoldDB" id="A0A8E2E348"/>
<dbReference type="OrthoDB" id="10018191at2759"/>
<evidence type="ECO:0000256" key="1">
    <source>
        <dbReference type="PROSITE-ProRule" id="PRU00042"/>
    </source>
</evidence>
<evidence type="ECO:0000313" key="5">
    <source>
        <dbReference type="Proteomes" id="UP000250266"/>
    </source>
</evidence>
<name>A0A8E2E348_9PEZI</name>
<feature type="compositionally biased region" description="Basic residues" evidence="2">
    <location>
        <begin position="337"/>
        <end position="346"/>
    </location>
</feature>
<dbReference type="EMBL" id="KV745210">
    <property type="protein sequence ID" value="OCK76452.1"/>
    <property type="molecule type" value="Genomic_DNA"/>
</dbReference>
<keyword evidence="1" id="KW-0479">Metal-binding</keyword>
<gene>
    <name evidence="4" type="ORF">K432DRAFT_146279</name>
</gene>
<feature type="region of interest" description="Disordered" evidence="2">
    <location>
        <begin position="1"/>
        <end position="21"/>
    </location>
</feature>
<dbReference type="SUPFAM" id="SSF57667">
    <property type="entry name" value="beta-beta-alpha zinc fingers"/>
    <property type="match status" value="1"/>
</dbReference>
<dbReference type="PROSITE" id="PS50157">
    <property type="entry name" value="ZINC_FINGER_C2H2_2"/>
    <property type="match status" value="1"/>
</dbReference>
<dbReference type="Gene3D" id="3.30.160.60">
    <property type="entry name" value="Classic Zinc Finger"/>
    <property type="match status" value="1"/>
</dbReference>
<dbReference type="InterPro" id="IPR036236">
    <property type="entry name" value="Znf_C2H2_sf"/>
</dbReference>
<keyword evidence="1" id="KW-0862">Zinc</keyword>
<organism evidence="4 5">
    <name type="scientific">Lepidopterella palustris CBS 459.81</name>
    <dbReference type="NCBI Taxonomy" id="1314670"/>
    <lineage>
        <taxon>Eukaryota</taxon>
        <taxon>Fungi</taxon>
        <taxon>Dikarya</taxon>
        <taxon>Ascomycota</taxon>
        <taxon>Pezizomycotina</taxon>
        <taxon>Dothideomycetes</taxon>
        <taxon>Pleosporomycetidae</taxon>
        <taxon>Mytilinidiales</taxon>
        <taxon>Argynnaceae</taxon>
        <taxon>Lepidopterella</taxon>
    </lineage>
</organism>
<evidence type="ECO:0000313" key="4">
    <source>
        <dbReference type="EMBL" id="OCK76452.1"/>
    </source>
</evidence>
<dbReference type="GO" id="GO:0008270">
    <property type="term" value="F:zinc ion binding"/>
    <property type="evidence" value="ECO:0007669"/>
    <property type="project" value="UniProtKB-KW"/>
</dbReference>